<sequence length="482" mass="55627">MQGIYLNGKVCAPRMFPGTPRTSHHCLPMEPDLKDLMAKSRDANELLWAWQGWRDAVGRPMKDLYAIYVNLSNEAAMSKGFSNEAESWLHKYEDPNFVDDVDSLWESIKPIYMHVHAYVRRRLVEVYGSDIVDPHGPIPAHLLGNMWAQEWNNIYDIVEPYPGHGTIDVTKKMREDGWTAESMFGVANQFFASLGLDSMPSSFWTKSMMAKPKDRKVSCHGASHDLYKNKDVRIKMCTEVNMQDLFTVHHEMGHCQYYLQYRNQHVLFRAGANPGFHEAVGDTVSLSVVTPSYLHHLGLLEQPQSDYKSDINFLMKVALFKLVFLPYGLLVDKWRWQAFRGEIQPDEYNQAWWNLRKQYQGVQSPIPRSPEDFDPGAKFHVATGTPYVRYFVSFVIQFQFHKALCDAKGHQGPLHLCNVYDSKEAGRKFRSMLEMGASEPWHDAMEVLTGQRKMDAQPLLDYFQPLTDWLLIENEGKFVGWS</sequence>
<feature type="disulfide bond" evidence="17">
    <location>
        <begin position="11"/>
        <end position="26"/>
    </location>
</feature>
<proteinExistence type="inferred from homology"/>
<reference evidence="22" key="1">
    <citation type="submission" date="2015-02" db="EMBL/GenBank/DDBJ databases">
        <title>Genome sequencing for Strongylocentrotus purpuratus.</title>
        <authorList>
            <person name="Murali S."/>
            <person name="Liu Y."/>
            <person name="Vee V."/>
            <person name="English A."/>
            <person name="Wang M."/>
            <person name="Skinner E."/>
            <person name="Han Y."/>
            <person name="Muzny D.M."/>
            <person name="Worley K.C."/>
            <person name="Gibbs R.A."/>
        </authorList>
    </citation>
    <scope>NUCLEOTIDE SEQUENCE</scope>
</reference>
<dbReference type="Gene3D" id="1.10.1370.30">
    <property type="match status" value="2"/>
</dbReference>
<feature type="active site" description="Proton acceptor 2" evidence="14">
    <location>
        <position position="251"/>
    </location>
</feature>
<feature type="active site" description="Proton donor 2" evidence="14">
    <location>
        <position position="380"/>
    </location>
</feature>
<evidence type="ECO:0000256" key="1">
    <source>
        <dbReference type="ARBA" id="ARBA00008139"/>
    </source>
</evidence>
<dbReference type="EC" id="3.4.-.-" evidence="20"/>
<evidence type="ECO:0000256" key="8">
    <source>
        <dbReference type="ARBA" id="ARBA00023049"/>
    </source>
</evidence>
<dbReference type="KEGG" id="spu:593516"/>
<accession>A0A7M7PT55</accession>
<dbReference type="GO" id="GO:0006508">
    <property type="term" value="P:proteolysis"/>
    <property type="evidence" value="ECO:0007669"/>
    <property type="project" value="UniProtKB-KW"/>
</dbReference>
<feature type="binding site" evidence="18">
    <location>
        <position position="250"/>
    </location>
    <ligand>
        <name>Zn(2+)</name>
        <dbReference type="ChEBI" id="CHEBI:29105"/>
        <label>2</label>
        <note>catalytic</note>
    </ligand>
</feature>
<comment type="catalytic activity">
    <reaction evidence="11">
        <text>Release of a C-terminal dipeptide, oligopeptide-|-Xaa-Yaa, when Xaa is not Pro, and Yaa is neither Asp nor Glu. Thus, conversion of angiotensin I to angiotensin II, with increase in vasoconstrictor activity, but no action on angiotensin II.</text>
        <dbReference type="EC" id="3.4.15.1"/>
    </reaction>
</comment>
<feature type="active site" description="Proton donor 1" evidence="13">
    <location>
        <position position="380"/>
    </location>
</feature>
<organism evidence="21 22">
    <name type="scientific">Strongylocentrotus purpuratus</name>
    <name type="common">Purple sea urchin</name>
    <dbReference type="NCBI Taxonomy" id="7668"/>
    <lineage>
        <taxon>Eukaryota</taxon>
        <taxon>Metazoa</taxon>
        <taxon>Echinodermata</taxon>
        <taxon>Eleutherozoa</taxon>
        <taxon>Echinozoa</taxon>
        <taxon>Echinoidea</taxon>
        <taxon>Euechinoidea</taxon>
        <taxon>Echinacea</taxon>
        <taxon>Camarodonta</taxon>
        <taxon>Echinidea</taxon>
        <taxon>Strongylocentrotidae</taxon>
        <taxon>Strongylocentrotus</taxon>
    </lineage>
</organism>
<evidence type="ECO:0000256" key="19">
    <source>
        <dbReference type="PROSITE-ProRule" id="PRU01355"/>
    </source>
</evidence>
<dbReference type="InterPro" id="IPR001548">
    <property type="entry name" value="Peptidase_M2"/>
</dbReference>
<dbReference type="GO" id="GO:0005615">
    <property type="term" value="C:extracellular space"/>
    <property type="evidence" value="ECO:0000318"/>
    <property type="project" value="GO_Central"/>
</dbReference>
<feature type="binding site" evidence="18">
    <location>
        <position position="254"/>
    </location>
    <ligand>
        <name>Zn(2+)</name>
        <dbReference type="ChEBI" id="CHEBI:29105"/>
        <label>2</label>
        <note>catalytic</note>
    </ligand>
</feature>
<evidence type="ECO:0000256" key="10">
    <source>
        <dbReference type="ARBA" id="ARBA00023180"/>
    </source>
</evidence>
<evidence type="ECO:0000256" key="7">
    <source>
        <dbReference type="ARBA" id="ARBA00022833"/>
    </source>
</evidence>
<evidence type="ECO:0000256" key="2">
    <source>
        <dbReference type="ARBA" id="ARBA00022645"/>
    </source>
</evidence>
<evidence type="ECO:0000256" key="15">
    <source>
        <dbReference type="PIRSR" id="PIRSR601548-2"/>
    </source>
</evidence>
<evidence type="ECO:0000256" key="4">
    <source>
        <dbReference type="ARBA" id="ARBA00022723"/>
    </source>
</evidence>
<dbReference type="PANTHER" id="PTHR10514:SF27">
    <property type="entry name" value="ANGIOTENSIN-CONVERTING ENZYME"/>
    <property type="match status" value="1"/>
</dbReference>
<feature type="binding site" evidence="16">
    <location>
        <position position="250"/>
    </location>
    <ligand>
        <name>Zn(2+)</name>
        <dbReference type="ChEBI" id="CHEBI:29105"/>
        <label>1</label>
        <note>catalytic</note>
    </ligand>
</feature>
<comment type="similarity">
    <text evidence="1 19 20">Belongs to the peptidase M2 family.</text>
</comment>
<keyword evidence="2 20" id="KW-0121">Carboxypeptidase</keyword>
<evidence type="ECO:0000256" key="3">
    <source>
        <dbReference type="ARBA" id="ARBA00022670"/>
    </source>
</evidence>
<evidence type="ECO:0000256" key="13">
    <source>
        <dbReference type="PIRSR" id="PIRSR601548-1"/>
    </source>
</evidence>
<dbReference type="PRINTS" id="PR00791">
    <property type="entry name" value="PEPDIPTASEA"/>
</dbReference>
<dbReference type="OrthoDB" id="10029630at2759"/>
<dbReference type="InParanoid" id="A0A7M7PT55"/>
<keyword evidence="4 16" id="KW-0479">Metal-binding</keyword>
<name>A0A7M7PT55_STRPU</name>
<feature type="binding site" evidence="15">
    <location>
        <position position="389"/>
    </location>
    <ligand>
        <name>chloride</name>
        <dbReference type="ChEBI" id="CHEBI:17996"/>
        <label>1</label>
    </ligand>
</feature>
<keyword evidence="5" id="KW-0732">Signal</keyword>
<feature type="binding site" evidence="18">
    <location>
        <position position="278"/>
    </location>
    <ligand>
        <name>Zn(2+)</name>
        <dbReference type="ChEBI" id="CHEBI:29105"/>
        <label>2</label>
        <note>catalytic</note>
    </ligand>
</feature>
<evidence type="ECO:0000313" key="22">
    <source>
        <dbReference type="Proteomes" id="UP000007110"/>
    </source>
</evidence>
<dbReference type="OMA" id="FYRQIHG"/>
<dbReference type="FunFam" id="1.10.1370.30:FF:000004">
    <property type="entry name" value="Angiotensin-converting enzyme"/>
    <property type="match status" value="1"/>
</dbReference>
<comment type="caution">
    <text evidence="19">Lacks conserved residue(s) required for the propagation of feature annotation.</text>
</comment>
<dbReference type="GO" id="GO:0008241">
    <property type="term" value="F:peptidyl-dipeptidase activity"/>
    <property type="evidence" value="ECO:0007669"/>
    <property type="project" value="UniProtKB-EC"/>
</dbReference>
<feature type="binding site" evidence="15">
    <location>
        <position position="92"/>
    </location>
    <ligand>
        <name>chloride</name>
        <dbReference type="ChEBI" id="CHEBI:17996"/>
        <label>1</label>
    </ligand>
</feature>
<feature type="binding site" evidence="16">
    <location>
        <position position="278"/>
    </location>
    <ligand>
        <name>Zn(2+)</name>
        <dbReference type="ChEBI" id="CHEBI:29105"/>
        <label>1</label>
        <note>catalytic</note>
    </ligand>
</feature>
<evidence type="ECO:0000256" key="16">
    <source>
        <dbReference type="PIRSR" id="PIRSR601548-3"/>
    </source>
</evidence>
<evidence type="ECO:0000256" key="6">
    <source>
        <dbReference type="ARBA" id="ARBA00022801"/>
    </source>
</evidence>
<evidence type="ECO:0000256" key="20">
    <source>
        <dbReference type="RuleBase" id="RU361144"/>
    </source>
</evidence>
<evidence type="ECO:0000256" key="17">
    <source>
        <dbReference type="PIRSR" id="PIRSR601548-4"/>
    </source>
</evidence>
<evidence type="ECO:0000256" key="12">
    <source>
        <dbReference type="ARBA" id="ARBA00039858"/>
    </source>
</evidence>
<dbReference type="PROSITE" id="PS52011">
    <property type="entry name" value="PEPTIDASE_M2"/>
    <property type="match status" value="1"/>
</dbReference>
<dbReference type="GO" id="GO:0004180">
    <property type="term" value="F:carboxypeptidase activity"/>
    <property type="evidence" value="ECO:0007669"/>
    <property type="project" value="UniProtKB-KW"/>
</dbReference>
<evidence type="ECO:0000256" key="18">
    <source>
        <dbReference type="PIRSR" id="PIRSR601548-8"/>
    </source>
</evidence>
<evidence type="ECO:0000313" key="21">
    <source>
        <dbReference type="EnsemblMetazoa" id="XP_030856345"/>
    </source>
</evidence>
<evidence type="ECO:0000256" key="14">
    <source>
        <dbReference type="PIRSR" id="PIRSR601548-11"/>
    </source>
</evidence>
<comment type="cofactor">
    <cofactor evidence="20">
        <name>Zn(2+)</name>
        <dbReference type="ChEBI" id="CHEBI:29105"/>
    </cofactor>
    <text evidence="20">Binds 1 zinc ion per subunit.</text>
</comment>
<keyword evidence="6 20" id="KW-0378">Hydrolase</keyword>
<dbReference type="GO" id="GO:0046872">
    <property type="term" value="F:metal ion binding"/>
    <property type="evidence" value="ECO:0007669"/>
    <property type="project" value="UniProtKB-KW"/>
</dbReference>
<dbReference type="Proteomes" id="UP000007110">
    <property type="component" value="Unassembled WGS sequence"/>
</dbReference>
<keyword evidence="9 17" id="KW-1015">Disulfide bond</keyword>
<protein>
    <recommendedName>
        <fullName evidence="12 20">Angiotensin-converting enzyme</fullName>
        <ecNumber evidence="20">3.4.-.-</ecNumber>
    </recommendedName>
</protein>
<dbReference type="GO" id="GO:0005886">
    <property type="term" value="C:plasma membrane"/>
    <property type="evidence" value="ECO:0000318"/>
    <property type="project" value="GO_Central"/>
</dbReference>
<keyword evidence="7 16" id="KW-0862">Zinc</keyword>
<evidence type="ECO:0000256" key="11">
    <source>
        <dbReference type="ARBA" id="ARBA00036868"/>
    </source>
</evidence>
<dbReference type="SUPFAM" id="SSF55486">
    <property type="entry name" value="Metalloproteases ('zincins'), catalytic domain"/>
    <property type="match status" value="1"/>
</dbReference>
<keyword evidence="8 20" id="KW-0482">Metalloprotease</keyword>
<keyword evidence="22" id="KW-1185">Reference proteome</keyword>
<dbReference type="Pfam" id="PF01401">
    <property type="entry name" value="Peptidase_M2"/>
    <property type="match status" value="1"/>
</dbReference>
<feature type="active site" description="Proton acceptor 1" evidence="13">
    <location>
        <position position="251"/>
    </location>
</feature>
<keyword evidence="3 20" id="KW-0645">Protease</keyword>
<keyword evidence="10 20" id="KW-0325">Glycoprotein</keyword>
<dbReference type="PANTHER" id="PTHR10514">
    <property type="entry name" value="ANGIOTENSIN-CONVERTING ENZYME"/>
    <property type="match status" value="1"/>
</dbReference>
<feature type="disulfide bond" evidence="17 19">
    <location>
        <begin position="219"/>
        <end position="237"/>
    </location>
</feature>
<dbReference type="GeneID" id="593516"/>
<evidence type="ECO:0000256" key="5">
    <source>
        <dbReference type="ARBA" id="ARBA00022729"/>
    </source>
</evidence>
<dbReference type="GO" id="GO:0008237">
    <property type="term" value="F:metallopeptidase activity"/>
    <property type="evidence" value="ECO:0000318"/>
    <property type="project" value="GO_Central"/>
</dbReference>
<dbReference type="AlphaFoldDB" id="A0A7M7PT55"/>
<feature type="disulfide bond" evidence="17">
    <location>
        <begin position="405"/>
        <end position="417"/>
    </location>
</feature>
<reference evidence="21" key="2">
    <citation type="submission" date="2021-01" db="UniProtKB">
        <authorList>
            <consortium name="EnsemblMetazoa"/>
        </authorList>
    </citation>
    <scope>IDENTIFICATION</scope>
</reference>
<dbReference type="EnsemblMetazoa" id="XM_031000485">
    <property type="protein sequence ID" value="XP_030856345"/>
    <property type="gene ID" value="LOC593516"/>
</dbReference>
<feature type="binding site" evidence="16">
    <location>
        <position position="254"/>
    </location>
    <ligand>
        <name>Zn(2+)</name>
        <dbReference type="ChEBI" id="CHEBI:29105"/>
        <label>1</label>
        <note>catalytic</note>
    </ligand>
</feature>
<dbReference type="RefSeq" id="XP_030856345.1">
    <property type="nucleotide sequence ID" value="XM_031000485.1"/>
</dbReference>
<dbReference type="CDD" id="cd06461">
    <property type="entry name" value="M2_ACE"/>
    <property type="match status" value="1"/>
</dbReference>
<evidence type="ECO:0000256" key="9">
    <source>
        <dbReference type="ARBA" id="ARBA00023157"/>
    </source>
</evidence>